<reference evidence="2 3" key="1">
    <citation type="submission" date="2018-06" db="EMBL/GenBank/DDBJ databases">
        <title>Genomic Encyclopedia of Type Strains, Phase III (KMG-III): the genomes of soil and plant-associated and newly described type strains.</title>
        <authorList>
            <person name="Whitman W."/>
        </authorList>
    </citation>
    <scope>NUCLEOTIDE SEQUENCE [LARGE SCALE GENOMIC DNA]</scope>
    <source>
        <strain evidence="2 3">CGMCC 4.7090</strain>
    </source>
</reference>
<dbReference type="AlphaFoldDB" id="A0A327YZG7"/>
<feature type="chain" id="PRO_5016448256" evidence="1">
    <location>
        <begin position="28"/>
        <end position="42"/>
    </location>
</feature>
<dbReference type="RefSeq" id="WP_260329692.1">
    <property type="nucleotide sequence ID" value="NZ_JACHWI010000004.1"/>
</dbReference>
<protein>
    <submittedName>
        <fullName evidence="2">Uncharacterized protein</fullName>
    </submittedName>
</protein>
<gene>
    <name evidence="2" type="ORF">B0I29_12434</name>
</gene>
<proteinExistence type="predicted"/>
<dbReference type="EMBL" id="QLMJ01000024">
    <property type="protein sequence ID" value="RAK27147.1"/>
    <property type="molecule type" value="Genomic_DNA"/>
</dbReference>
<feature type="signal peptide" evidence="1">
    <location>
        <begin position="1"/>
        <end position="27"/>
    </location>
</feature>
<accession>A0A327YZG7</accession>
<organism evidence="2 3">
    <name type="scientific">Actinoplanes lutulentus</name>
    <dbReference type="NCBI Taxonomy" id="1287878"/>
    <lineage>
        <taxon>Bacteria</taxon>
        <taxon>Bacillati</taxon>
        <taxon>Actinomycetota</taxon>
        <taxon>Actinomycetes</taxon>
        <taxon>Micromonosporales</taxon>
        <taxon>Micromonosporaceae</taxon>
        <taxon>Actinoplanes</taxon>
    </lineage>
</organism>
<dbReference type="Proteomes" id="UP000249341">
    <property type="component" value="Unassembled WGS sequence"/>
</dbReference>
<name>A0A327YZG7_9ACTN</name>
<evidence type="ECO:0000313" key="3">
    <source>
        <dbReference type="Proteomes" id="UP000249341"/>
    </source>
</evidence>
<keyword evidence="1" id="KW-0732">Signal</keyword>
<evidence type="ECO:0000256" key="1">
    <source>
        <dbReference type="SAM" id="SignalP"/>
    </source>
</evidence>
<keyword evidence="3" id="KW-1185">Reference proteome</keyword>
<evidence type="ECO:0000313" key="2">
    <source>
        <dbReference type="EMBL" id="RAK27147.1"/>
    </source>
</evidence>
<sequence length="42" mass="4306">MKRVIVAGVLALAFAVTGVLIPAAASADSGAPTQGFEWGFEW</sequence>
<comment type="caution">
    <text evidence="2">The sequence shown here is derived from an EMBL/GenBank/DDBJ whole genome shotgun (WGS) entry which is preliminary data.</text>
</comment>